<dbReference type="GO" id="GO:0016787">
    <property type="term" value="F:hydrolase activity"/>
    <property type="evidence" value="ECO:0007669"/>
    <property type="project" value="UniProtKB-KW"/>
</dbReference>
<dbReference type="Pfam" id="PF12697">
    <property type="entry name" value="Abhydrolase_6"/>
    <property type="match status" value="1"/>
</dbReference>
<keyword evidence="2" id="KW-0378">Hydrolase</keyword>
<protein>
    <submittedName>
        <fullName evidence="2">Alpha/beta hydrolase</fullName>
    </submittedName>
</protein>
<sequence>MFERANCGAWLRAPIILLLALALLLGLPFPSTVLAQEVEYDRFSVEIVGEGPDVILIPGLATPRDVWAPQVEQLQDRYRLHLLQVRGFGEPAGANSEGPILDDLVDELAEYIAAEGLEHPALVGHSLGGLISLILAAEHPALPGKLLIVDALPWYAAVFAPGQEIAMAQVEPQAAMMRAQLLAAADAEPDPQAIAANTANQSLSEEGRAKVAAWSAAADQRVTAQLIYEDLTTDMRERIAEITAPVTVLVPFADPYPTEPIAREFYAGEYAALEGVRITPIGPSRHFIMLDVPEAFAEVLEEVLAE</sequence>
<dbReference type="InterPro" id="IPR000073">
    <property type="entry name" value="AB_hydrolase_1"/>
</dbReference>
<dbReference type="EMBL" id="SSHH01000001">
    <property type="protein sequence ID" value="TIX51005.1"/>
    <property type="molecule type" value="Genomic_DNA"/>
</dbReference>
<gene>
    <name evidence="2" type="ORF">E5222_00520</name>
</gene>
<dbReference type="PANTHER" id="PTHR43433:SF1">
    <property type="entry name" value="BLL5160 PROTEIN"/>
    <property type="match status" value="1"/>
</dbReference>
<dbReference type="RefSeq" id="WP_136691524.1">
    <property type="nucleotide sequence ID" value="NZ_SSHH01000001.1"/>
</dbReference>
<dbReference type="InterPro" id="IPR050471">
    <property type="entry name" value="AB_hydrolase"/>
</dbReference>
<evidence type="ECO:0000313" key="3">
    <source>
        <dbReference type="Proteomes" id="UP000309389"/>
    </source>
</evidence>
<dbReference type="OrthoDB" id="7172093at2"/>
<dbReference type="InterPro" id="IPR029058">
    <property type="entry name" value="AB_hydrolase_fold"/>
</dbReference>
<dbReference type="Gene3D" id="3.40.50.1820">
    <property type="entry name" value="alpha/beta hydrolase"/>
    <property type="match status" value="1"/>
</dbReference>
<dbReference type="PANTHER" id="PTHR43433">
    <property type="entry name" value="HYDROLASE, ALPHA/BETA FOLD FAMILY PROTEIN"/>
    <property type="match status" value="1"/>
</dbReference>
<evidence type="ECO:0000313" key="2">
    <source>
        <dbReference type="EMBL" id="TIX51005.1"/>
    </source>
</evidence>
<organism evidence="2 3">
    <name type="scientific">Alteraurantiacibacter aquimixticola</name>
    <dbReference type="NCBI Taxonomy" id="2489173"/>
    <lineage>
        <taxon>Bacteria</taxon>
        <taxon>Pseudomonadati</taxon>
        <taxon>Pseudomonadota</taxon>
        <taxon>Alphaproteobacteria</taxon>
        <taxon>Sphingomonadales</taxon>
        <taxon>Erythrobacteraceae</taxon>
        <taxon>Alteraurantiacibacter</taxon>
    </lineage>
</organism>
<accession>A0A4T3F1D8</accession>
<dbReference type="AlphaFoldDB" id="A0A4T3F1D8"/>
<evidence type="ECO:0000259" key="1">
    <source>
        <dbReference type="Pfam" id="PF12697"/>
    </source>
</evidence>
<feature type="domain" description="AB hydrolase-1" evidence="1">
    <location>
        <begin position="54"/>
        <end position="299"/>
    </location>
</feature>
<dbReference type="Proteomes" id="UP000309389">
    <property type="component" value="Unassembled WGS sequence"/>
</dbReference>
<comment type="caution">
    <text evidence="2">The sequence shown here is derived from an EMBL/GenBank/DDBJ whole genome shotgun (WGS) entry which is preliminary data.</text>
</comment>
<proteinExistence type="predicted"/>
<reference evidence="2 3" key="1">
    <citation type="submission" date="2019-04" db="EMBL/GenBank/DDBJ databases">
        <title>Altererythrobacter aquimixticola sp. nov., isolated from sediment of junction between the ocean and a freshwater spring.</title>
        <authorList>
            <person name="Yoon J.-H."/>
        </authorList>
    </citation>
    <scope>NUCLEOTIDE SEQUENCE [LARGE SCALE GENOMIC DNA]</scope>
    <source>
        <strain evidence="2 3">SSKS-13</strain>
    </source>
</reference>
<dbReference type="SUPFAM" id="SSF53474">
    <property type="entry name" value="alpha/beta-Hydrolases"/>
    <property type="match status" value="1"/>
</dbReference>
<keyword evidence="3" id="KW-1185">Reference proteome</keyword>
<name>A0A4T3F1D8_9SPHN</name>